<feature type="transmembrane region" description="Helical" evidence="2">
    <location>
        <begin position="236"/>
        <end position="256"/>
    </location>
</feature>
<proteinExistence type="predicted"/>
<feature type="transmembrane region" description="Helical" evidence="2">
    <location>
        <begin position="185"/>
        <end position="209"/>
    </location>
</feature>
<feature type="transmembrane region" description="Helical" evidence="2">
    <location>
        <begin position="150"/>
        <end position="173"/>
    </location>
</feature>
<evidence type="ECO:0000313" key="3">
    <source>
        <dbReference type="EMBL" id="SNY73849.1"/>
    </source>
</evidence>
<dbReference type="PANTHER" id="PTHR31272:SF4">
    <property type="entry name" value="CYTOCHROME C-TYPE BIOGENESIS PROTEIN HI_1454-RELATED"/>
    <property type="match status" value="1"/>
</dbReference>
<feature type="transmembrane region" description="Helical" evidence="2">
    <location>
        <begin position="114"/>
        <end position="138"/>
    </location>
</feature>
<sequence length="338" mass="34524">MLLALTAGMLGAVNPCGFALLPAYLSVLIATGAERPVRRALMCSAALTAGYVLVFGAFGLVLAPVAGVLLPHLPWLTVVLGLALAVVGGWLLAGRSLPAPRVRSPLLSGSVGSTLVFGMAYAVASLGCAVGPFLALVVSSLRAGSLAEGVLLFLAYGLGMGLIVSVTAVAVALARTGLITRTRRLLGVVPRLGGAILIVSGLYVAYYGWYELRLAGNLRLAGTDPVINAAGAVQRWLSDLVAGAGVVPFAVALVLLSGSRGIRRRIGGFLGRHHDPQDRVDEDLAARDGQQDHHEEQAGQPGVDAEAAGESGAHAAKDPALPRTGEALTGQAVVHGVH</sequence>
<feature type="compositionally biased region" description="Basic and acidic residues" evidence="1">
    <location>
        <begin position="287"/>
        <end position="297"/>
    </location>
</feature>
<dbReference type="OrthoDB" id="5244297at2"/>
<feature type="transmembrane region" description="Helical" evidence="2">
    <location>
        <begin position="12"/>
        <end position="33"/>
    </location>
</feature>
<dbReference type="PANTHER" id="PTHR31272">
    <property type="entry name" value="CYTOCHROME C-TYPE BIOGENESIS PROTEIN HI_1454-RELATED"/>
    <property type="match status" value="1"/>
</dbReference>
<dbReference type="InterPro" id="IPR051790">
    <property type="entry name" value="Cytochrome_c-biogenesis_DsbD"/>
</dbReference>
<evidence type="ECO:0000256" key="1">
    <source>
        <dbReference type="SAM" id="MobiDB-lite"/>
    </source>
</evidence>
<name>A0A285KMI7_9ACTN</name>
<gene>
    <name evidence="3" type="ORF">SAMN05421748_14916</name>
</gene>
<evidence type="ECO:0000256" key="2">
    <source>
        <dbReference type="SAM" id="Phobius"/>
    </source>
</evidence>
<feature type="region of interest" description="Disordered" evidence="1">
    <location>
        <begin position="287"/>
        <end position="338"/>
    </location>
</feature>
<keyword evidence="2" id="KW-1133">Transmembrane helix</keyword>
<dbReference type="AlphaFoldDB" id="A0A285KMI7"/>
<dbReference type="EMBL" id="OBDY01000049">
    <property type="protein sequence ID" value="SNY73849.1"/>
    <property type="molecule type" value="Genomic_DNA"/>
</dbReference>
<protein>
    <submittedName>
        <fullName evidence="3">Cytochrome c biogenesis protein CcdA</fullName>
    </submittedName>
</protein>
<evidence type="ECO:0000313" key="4">
    <source>
        <dbReference type="Proteomes" id="UP000219612"/>
    </source>
</evidence>
<accession>A0A285KMI7</accession>
<organism evidence="3 4">
    <name type="scientific">Paractinoplanes atraurantiacus</name>
    <dbReference type="NCBI Taxonomy" id="1036182"/>
    <lineage>
        <taxon>Bacteria</taxon>
        <taxon>Bacillati</taxon>
        <taxon>Actinomycetota</taxon>
        <taxon>Actinomycetes</taxon>
        <taxon>Micromonosporales</taxon>
        <taxon>Micromonosporaceae</taxon>
        <taxon>Paractinoplanes</taxon>
    </lineage>
</organism>
<dbReference type="Proteomes" id="UP000219612">
    <property type="component" value="Unassembled WGS sequence"/>
</dbReference>
<keyword evidence="2" id="KW-0812">Transmembrane</keyword>
<feature type="compositionally biased region" description="Low complexity" evidence="1">
    <location>
        <begin position="305"/>
        <end position="314"/>
    </location>
</feature>
<keyword evidence="2" id="KW-0472">Membrane</keyword>
<keyword evidence="4" id="KW-1185">Reference proteome</keyword>
<feature type="transmembrane region" description="Helical" evidence="2">
    <location>
        <begin position="73"/>
        <end position="93"/>
    </location>
</feature>
<reference evidence="3 4" key="1">
    <citation type="submission" date="2017-09" db="EMBL/GenBank/DDBJ databases">
        <authorList>
            <person name="Ehlers B."/>
            <person name="Leendertz F.H."/>
        </authorList>
    </citation>
    <scope>NUCLEOTIDE SEQUENCE [LARGE SCALE GENOMIC DNA]</scope>
    <source>
        <strain evidence="3 4">CGMCC 4.6857</strain>
    </source>
</reference>
<feature type="transmembrane region" description="Helical" evidence="2">
    <location>
        <begin position="45"/>
        <end position="67"/>
    </location>
</feature>